<proteinExistence type="predicted"/>
<dbReference type="EMBL" id="JAIBCX010000056">
    <property type="protein sequence ID" value="MCJ8355145.1"/>
    <property type="molecule type" value="Genomic_DNA"/>
</dbReference>
<evidence type="ECO:0000313" key="2">
    <source>
        <dbReference type="Proteomes" id="UP001202887"/>
    </source>
</evidence>
<reference evidence="1" key="2">
    <citation type="submission" date="2022-03" db="EMBL/GenBank/DDBJ databases">
        <authorList>
            <person name="Ryngajllo M."/>
            <person name="Jacek P."/>
            <person name="Kubiak K."/>
        </authorList>
    </citation>
    <scope>NUCLEOTIDE SEQUENCE</scope>
    <source>
        <strain evidence="1">SI1</strain>
    </source>
</reference>
<name>A0AAW5EV00_NOVHA</name>
<accession>A0AAW5EV00</accession>
<gene>
    <name evidence="1" type="ORF">K1W68_14285</name>
</gene>
<dbReference type="Proteomes" id="UP001202887">
    <property type="component" value="Unassembled WGS sequence"/>
</dbReference>
<reference evidence="1" key="1">
    <citation type="journal article" date="2021" name="Polymers (Basel)">
        <title>Highly Stretchable Bacterial Cellulose Produced by Komagataeibacter hansenii SI1.</title>
        <authorList>
            <person name="Cielecka I."/>
            <person name="Ryngajllo M."/>
            <person name="Maniukiewicz W."/>
            <person name="Bielecki S."/>
        </authorList>
    </citation>
    <scope>NUCLEOTIDE SEQUENCE</scope>
    <source>
        <strain evidence="1">SI1</strain>
    </source>
</reference>
<protein>
    <submittedName>
        <fullName evidence="1">Uncharacterized protein</fullName>
    </submittedName>
</protein>
<sequence>MTQGDVPVGAMRLTDAVVRVDVAGWANTRRIMHVRHDGDDAVLPAFVPTAGWVRLLERYCTGAGQVDGPDGRLSPTRVMLGLDRAIARLMEAAAGDDVRAGRALGAGYIVHSDLFDPAGGAVHLRLVVDRDTAVACVIVGLPDDLAPLDLPPLVG</sequence>
<organism evidence="1 2">
    <name type="scientific">Novacetimonas hansenii</name>
    <name type="common">Komagataeibacter hansenii</name>
    <dbReference type="NCBI Taxonomy" id="436"/>
    <lineage>
        <taxon>Bacteria</taxon>
        <taxon>Pseudomonadati</taxon>
        <taxon>Pseudomonadota</taxon>
        <taxon>Alphaproteobacteria</taxon>
        <taxon>Acetobacterales</taxon>
        <taxon>Acetobacteraceae</taxon>
        <taxon>Novacetimonas</taxon>
    </lineage>
</organism>
<evidence type="ECO:0000313" key="1">
    <source>
        <dbReference type="EMBL" id="MCJ8355145.1"/>
    </source>
</evidence>
<comment type="caution">
    <text evidence="1">The sequence shown here is derived from an EMBL/GenBank/DDBJ whole genome shotgun (WGS) entry which is preliminary data.</text>
</comment>
<dbReference type="AlphaFoldDB" id="A0AAW5EV00"/>
<dbReference type="RefSeq" id="WP_247067712.1">
    <property type="nucleotide sequence ID" value="NZ_CP094848.1"/>
</dbReference>